<evidence type="ECO:0000256" key="1">
    <source>
        <dbReference type="ARBA" id="ARBA00004651"/>
    </source>
</evidence>
<feature type="transmembrane region" description="Helical" evidence="7">
    <location>
        <begin position="370"/>
        <end position="390"/>
    </location>
</feature>
<evidence type="ECO:0000313" key="9">
    <source>
        <dbReference type="EMBL" id="GAA0771566.1"/>
    </source>
</evidence>
<feature type="transmembrane region" description="Helical" evidence="7">
    <location>
        <begin position="164"/>
        <end position="186"/>
    </location>
</feature>
<comment type="caution">
    <text evidence="9">The sequence shown here is derived from an EMBL/GenBank/DDBJ whole genome shotgun (WGS) entry which is preliminary data.</text>
</comment>
<comment type="similarity">
    <text evidence="2">Belongs to the GSP F family.</text>
</comment>
<feature type="domain" description="Type II secretion system protein GspF" evidence="8">
    <location>
        <begin position="68"/>
        <end position="187"/>
    </location>
</feature>
<dbReference type="Proteomes" id="UP001500279">
    <property type="component" value="Unassembled WGS sequence"/>
</dbReference>
<name>A0ABN1KNG7_9BURK</name>
<protein>
    <recommendedName>
        <fullName evidence="8">Type II secretion system protein GspF domain-containing protein</fullName>
    </recommendedName>
</protein>
<gene>
    <name evidence="9" type="ORF">GCM10009107_64040</name>
</gene>
<keyword evidence="5 7" id="KW-1133">Transmembrane helix</keyword>
<keyword evidence="4 7" id="KW-0812">Transmembrane</keyword>
<proteinExistence type="inferred from homology"/>
<feature type="domain" description="Type II secretion system protein GspF" evidence="8">
    <location>
        <begin position="269"/>
        <end position="389"/>
    </location>
</feature>
<comment type="subcellular location">
    <subcellularLocation>
        <location evidence="1">Cell membrane</location>
        <topology evidence="1">Multi-pass membrane protein</topology>
    </subcellularLocation>
</comment>
<evidence type="ECO:0000313" key="10">
    <source>
        <dbReference type="Proteomes" id="UP001500279"/>
    </source>
</evidence>
<dbReference type="PANTHER" id="PTHR30012:SF0">
    <property type="entry name" value="TYPE II SECRETION SYSTEM PROTEIN F-RELATED"/>
    <property type="match status" value="1"/>
</dbReference>
<evidence type="ECO:0000256" key="2">
    <source>
        <dbReference type="ARBA" id="ARBA00005745"/>
    </source>
</evidence>
<dbReference type="Pfam" id="PF00482">
    <property type="entry name" value="T2SSF"/>
    <property type="match status" value="2"/>
</dbReference>
<evidence type="ECO:0000256" key="7">
    <source>
        <dbReference type="SAM" id="Phobius"/>
    </source>
</evidence>
<evidence type="ECO:0000256" key="6">
    <source>
        <dbReference type="ARBA" id="ARBA00023136"/>
    </source>
</evidence>
<evidence type="ECO:0000256" key="3">
    <source>
        <dbReference type="ARBA" id="ARBA00022475"/>
    </source>
</evidence>
<accession>A0ABN1KNG7</accession>
<evidence type="ECO:0000256" key="5">
    <source>
        <dbReference type="ARBA" id="ARBA00022989"/>
    </source>
</evidence>
<dbReference type="PANTHER" id="PTHR30012">
    <property type="entry name" value="GENERAL SECRETION PATHWAY PROTEIN"/>
    <property type="match status" value="1"/>
</dbReference>
<organism evidence="9 10">
    <name type="scientific">Ideonella azotifigens</name>
    <dbReference type="NCBI Taxonomy" id="513160"/>
    <lineage>
        <taxon>Bacteria</taxon>
        <taxon>Pseudomonadati</taxon>
        <taxon>Pseudomonadota</taxon>
        <taxon>Betaproteobacteria</taxon>
        <taxon>Burkholderiales</taxon>
        <taxon>Sphaerotilaceae</taxon>
        <taxon>Ideonella</taxon>
    </lineage>
</organism>
<dbReference type="InterPro" id="IPR003004">
    <property type="entry name" value="GspF/PilC"/>
</dbReference>
<dbReference type="EMBL" id="BAAAEW010000058">
    <property type="protein sequence ID" value="GAA0771566.1"/>
    <property type="molecule type" value="Genomic_DNA"/>
</dbReference>
<keyword evidence="3" id="KW-1003">Cell membrane</keyword>
<keyword evidence="10" id="KW-1185">Reference proteome</keyword>
<sequence length="398" mass="42934">MALNMDFEARLFDPASRAVELRRLQADDEPAARALLSATGHTVLELRTLRGRRQAAAGGKRKEDLALWCRELRALLQAGMSVVEALDALAAAAGPASMHEALLARLREGKSLSTAMQQVGGFPALLVASVRASERTSDLTHALDAFLRFDDMVGGLRRKVISAALYPAVVVGLGSLIAVFLLLVVIPRFAKLYSEAGAGVSTATRGLLAFSALLSAQPWLAPVGLALLFTGVLWALSGTRPAQLLAWLLRVWPWLAVQAGHFERARLFEALALLVHGGYSLHEALGVCLTLAQAPEMHARLTQARLRIEQGAAASVSFDSVGLTDPVTERLIRAGERGGEFDRVLRAIAERHRQTFETFIERATRIVEPVLLLGVALMVGSMVVLLYMPIFDIAGSVR</sequence>
<evidence type="ECO:0000256" key="4">
    <source>
        <dbReference type="ARBA" id="ARBA00022692"/>
    </source>
</evidence>
<dbReference type="InterPro" id="IPR042094">
    <property type="entry name" value="T2SS_GspF_sf"/>
</dbReference>
<dbReference type="Gene3D" id="1.20.81.30">
    <property type="entry name" value="Type II secretion system (T2SS), domain F"/>
    <property type="match status" value="2"/>
</dbReference>
<dbReference type="PRINTS" id="PR00812">
    <property type="entry name" value="BCTERIALGSPF"/>
</dbReference>
<keyword evidence="6 7" id="KW-0472">Membrane</keyword>
<feature type="transmembrane region" description="Helical" evidence="7">
    <location>
        <begin position="219"/>
        <end position="236"/>
    </location>
</feature>
<reference evidence="9 10" key="1">
    <citation type="journal article" date="2019" name="Int. J. Syst. Evol. Microbiol.">
        <title>The Global Catalogue of Microorganisms (GCM) 10K type strain sequencing project: providing services to taxonomists for standard genome sequencing and annotation.</title>
        <authorList>
            <consortium name="The Broad Institute Genomics Platform"/>
            <consortium name="The Broad Institute Genome Sequencing Center for Infectious Disease"/>
            <person name="Wu L."/>
            <person name="Ma J."/>
        </authorList>
    </citation>
    <scope>NUCLEOTIDE SEQUENCE [LARGE SCALE GENOMIC DNA]</scope>
    <source>
        <strain evidence="9 10">JCM 15503</strain>
    </source>
</reference>
<dbReference type="InterPro" id="IPR018076">
    <property type="entry name" value="T2SS_GspF_dom"/>
</dbReference>
<evidence type="ECO:0000259" key="8">
    <source>
        <dbReference type="Pfam" id="PF00482"/>
    </source>
</evidence>